<evidence type="ECO:0000313" key="3">
    <source>
        <dbReference type="Proteomes" id="UP000199041"/>
    </source>
</evidence>
<keyword evidence="1" id="KW-0472">Membrane</keyword>
<evidence type="ECO:0000256" key="1">
    <source>
        <dbReference type="SAM" id="Phobius"/>
    </source>
</evidence>
<keyword evidence="1" id="KW-0812">Transmembrane</keyword>
<dbReference type="EMBL" id="FNQY01000034">
    <property type="protein sequence ID" value="SEA62131.1"/>
    <property type="molecule type" value="Genomic_DNA"/>
</dbReference>
<sequence length="59" mass="7110">MGLCVLVKEIAFIDERTRFLFIYIVLYIIYLYVIFFQFLKDAIFNEFTLIALLFFDIIG</sequence>
<dbReference type="STRING" id="551991.SAMN05192529_13415"/>
<reference evidence="2 3" key="1">
    <citation type="submission" date="2016-10" db="EMBL/GenBank/DDBJ databases">
        <authorList>
            <person name="de Groot N.N."/>
        </authorList>
    </citation>
    <scope>NUCLEOTIDE SEQUENCE [LARGE SCALE GENOMIC DNA]</scope>
    <source>
        <strain evidence="2 3">Vu-144</strain>
    </source>
</reference>
<keyword evidence="1" id="KW-1133">Transmembrane helix</keyword>
<dbReference type="AlphaFoldDB" id="A0A1H4CNZ3"/>
<accession>A0A1H4CNZ3</accession>
<feature type="transmembrane region" description="Helical" evidence="1">
    <location>
        <begin position="20"/>
        <end position="39"/>
    </location>
</feature>
<keyword evidence="3" id="KW-1185">Reference proteome</keyword>
<dbReference type="Proteomes" id="UP000199041">
    <property type="component" value="Unassembled WGS sequence"/>
</dbReference>
<evidence type="ECO:0000313" key="2">
    <source>
        <dbReference type="EMBL" id="SEA62131.1"/>
    </source>
</evidence>
<proteinExistence type="predicted"/>
<organism evidence="2 3">
    <name type="scientific">Arachidicoccus rhizosphaerae</name>
    <dbReference type="NCBI Taxonomy" id="551991"/>
    <lineage>
        <taxon>Bacteria</taxon>
        <taxon>Pseudomonadati</taxon>
        <taxon>Bacteroidota</taxon>
        <taxon>Chitinophagia</taxon>
        <taxon>Chitinophagales</taxon>
        <taxon>Chitinophagaceae</taxon>
        <taxon>Arachidicoccus</taxon>
    </lineage>
</organism>
<protein>
    <submittedName>
        <fullName evidence="2">Uncharacterized protein</fullName>
    </submittedName>
</protein>
<name>A0A1H4CNZ3_9BACT</name>
<gene>
    <name evidence="2" type="ORF">SAMN05192529_13415</name>
</gene>